<dbReference type="GO" id="GO:1990281">
    <property type="term" value="C:efflux pump complex"/>
    <property type="evidence" value="ECO:0007669"/>
    <property type="project" value="TreeGrafter"/>
</dbReference>
<keyword evidence="8" id="KW-1185">Reference proteome</keyword>
<dbReference type="InterPro" id="IPR058624">
    <property type="entry name" value="MdtA-like_HH"/>
</dbReference>
<feature type="transmembrane region" description="Helical" evidence="3">
    <location>
        <begin position="21"/>
        <end position="42"/>
    </location>
</feature>
<dbReference type="Proteomes" id="UP000306602">
    <property type="component" value="Unassembled WGS sequence"/>
</dbReference>
<evidence type="ECO:0000259" key="4">
    <source>
        <dbReference type="Pfam" id="PF25876"/>
    </source>
</evidence>
<dbReference type="Gene3D" id="1.10.287.470">
    <property type="entry name" value="Helix hairpin bin"/>
    <property type="match status" value="1"/>
</dbReference>
<keyword evidence="3" id="KW-1133">Transmembrane helix</keyword>
<reference evidence="7 8" key="1">
    <citation type="submission" date="2019-04" db="EMBL/GenBank/DDBJ databases">
        <title>Shimia ponticola sp. nov., isolated from seawater.</title>
        <authorList>
            <person name="Kim Y.-O."/>
            <person name="Yoon J.-H."/>
        </authorList>
    </citation>
    <scope>NUCLEOTIDE SEQUENCE [LARGE SCALE GENOMIC DNA]</scope>
    <source>
        <strain evidence="7 8">MYP11</strain>
    </source>
</reference>
<sequence length="416" mass="44102">MTTQEEEMSRKLGLGPHRKWMPWRTLLAVGLVALGIIGWAVYARLGADQNVRYITEPVTRSDLEVVVSANGTVEPTDMFEVSSELSGTIRAVHVDFNDFVEKGEVLAELDVARLEATLALERASLASAEANVATAEANLVEAKAAYERGIELEKRGISSRQDFDAKEAAFLSAGAQVKSANALRDVAQASVALAEVDLAAASIRSPVKGVVLDRAYDPGQIVAATLSAPVLFTIAEDLTRMELEVAIDEADIGSVEIGQTASFTVDAYDDREFSAEISQVRLAPETLDGVVTYMGILIVQNTDMALRPGMTATADITVASIKDALTVPNAALRFSPPQETEASDSSGSGLVGMVMPRAPSGKAKSGTHGRSVWVLRDGVPVEIDVEIGDSNGNQTVILSGDLGEGDMVIVDRIDGD</sequence>
<name>A0A4S4NBV4_9RHOB</name>
<dbReference type="OrthoDB" id="9791520at2"/>
<evidence type="ECO:0000259" key="5">
    <source>
        <dbReference type="Pfam" id="PF25917"/>
    </source>
</evidence>
<dbReference type="RefSeq" id="WP_136462502.1">
    <property type="nucleotide sequence ID" value="NZ_SRKY01000002.1"/>
</dbReference>
<dbReference type="Pfam" id="PF25954">
    <property type="entry name" value="Beta-barrel_RND_2"/>
    <property type="match status" value="1"/>
</dbReference>
<dbReference type="AlphaFoldDB" id="A0A4S4NBV4"/>
<evidence type="ECO:0000313" key="8">
    <source>
        <dbReference type="Proteomes" id="UP000306602"/>
    </source>
</evidence>
<dbReference type="PANTHER" id="PTHR30469">
    <property type="entry name" value="MULTIDRUG RESISTANCE PROTEIN MDTA"/>
    <property type="match status" value="1"/>
</dbReference>
<feature type="domain" description="Multidrug resistance protein MdtA-like barrel-sandwich hybrid" evidence="5">
    <location>
        <begin position="80"/>
        <end position="230"/>
    </location>
</feature>
<dbReference type="InterPro" id="IPR058625">
    <property type="entry name" value="MdtA-like_BSH"/>
</dbReference>
<accession>A0A4S4NBV4</accession>
<dbReference type="SUPFAM" id="SSF111369">
    <property type="entry name" value="HlyD-like secretion proteins"/>
    <property type="match status" value="1"/>
</dbReference>
<evidence type="ECO:0000256" key="1">
    <source>
        <dbReference type="ARBA" id="ARBA00009477"/>
    </source>
</evidence>
<evidence type="ECO:0000259" key="6">
    <source>
        <dbReference type="Pfam" id="PF25954"/>
    </source>
</evidence>
<organism evidence="7 8">
    <name type="scientific">Aliishimia ponticola</name>
    <dbReference type="NCBI Taxonomy" id="2499833"/>
    <lineage>
        <taxon>Bacteria</taxon>
        <taxon>Pseudomonadati</taxon>
        <taxon>Pseudomonadota</taxon>
        <taxon>Alphaproteobacteria</taxon>
        <taxon>Rhodobacterales</taxon>
        <taxon>Paracoccaceae</taxon>
        <taxon>Aliishimia</taxon>
    </lineage>
</organism>
<dbReference type="InterPro" id="IPR058792">
    <property type="entry name" value="Beta-barrel_RND_2"/>
</dbReference>
<feature type="domain" description="Multidrug resistance protein MdtA-like alpha-helical hairpin" evidence="4">
    <location>
        <begin position="125"/>
        <end position="199"/>
    </location>
</feature>
<comment type="caution">
    <text evidence="7">The sequence shown here is derived from an EMBL/GenBank/DDBJ whole genome shotgun (WGS) entry which is preliminary data.</text>
</comment>
<protein>
    <submittedName>
        <fullName evidence="7">Efflux RND transporter periplasmic adaptor subunit</fullName>
    </submittedName>
</protein>
<dbReference type="Gene3D" id="2.40.50.100">
    <property type="match status" value="1"/>
</dbReference>
<dbReference type="PANTHER" id="PTHR30469:SF33">
    <property type="entry name" value="SLR1207 PROTEIN"/>
    <property type="match status" value="1"/>
</dbReference>
<dbReference type="Gene3D" id="2.40.30.170">
    <property type="match status" value="1"/>
</dbReference>
<dbReference type="Pfam" id="PF25876">
    <property type="entry name" value="HH_MFP_RND"/>
    <property type="match status" value="1"/>
</dbReference>
<evidence type="ECO:0000313" key="7">
    <source>
        <dbReference type="EMBL" id="THH36904.1"/>
    </source>
</evidence>
<evidence type="ECO:0000256" key="3">
    <source>
        <dbReference type="SAM" id="Phobius"/>
    </source>
</evidence>
<keyword evidence="3" id="KW-0812">Transmembrane</keyword>
<gene>
    <name evidence="7" type="ORF">E4Z66_08150</name>
</gene>
<dbReference type="Pfam" id="PF25917">
    <property type="entry name" value="BSH_RND"/>
    <property type="match status" value="1"/>
</dbReference>
<dbReference type="GO" id="GO:0015562">
    <property type="term" value="F:efflux transmembrane transporter activity"/>
    <property type="evidence" value="ECO:0007669"/>
    <property type="project" value="TreeGrafter"/>
</dbReference>
<evidence type="ECO:0000256" key="2">
    <source>
        <dbReference type="SAM" id="Coils"/>
    </source>
</evidence>
<feature type="domain" description="CusB-like beta-barrel" evidence="6">
    <location>
        <begin position="243"/>
        <end position="317"/>
    </location>
</feature>
<keyword evidence="3" id="KW-0472">Membrane</keyword>
<keyword evidence="2" id="KW-0175">Coiled coil</keyword>
<dbReference type="InterPro" id="IPR006143">
    <property type="entry name" value="RND_pump_MFP"/>
</dbReference>
<dbReference type="NCBIfam" id="TIGR01730">
    <property type="entry name" value="RND_mfp"/>
    <property type="match status" value="1"/>
</dbReference>
<proteinExistence type="inferred from homology"/>
<feature type="coiled-coil region" evidence="2">
    <location>
        <begin position="111"/>
        <end position="145"/>
    </location>
</feature>
<comment type="similarity">
    <text evidence="1">Belongs to the membrane fusion protein (MFP) (TC 8.A.1) family.</text>
</comment>
<dbReference type="EMBL" id="SRKY01000002">
    <property type="protein sequence ID" value="THH36904.1"/>
    <property type="molecule type" value="Genomic_DNA"/>
</dbReference>